<dbReference type="Proteomes" id="UP000198778">
    <property type="component" value="Unassembled WGS sequence"/>
</dbReference>
<protein>
    <submittedName>
        <fullName evidence="2">Uncharacterized protein</fullName>
    </submittedName>
</protein>
<organism evidence="2 3">
    <name type="scientific">Alkalicoccus daliensis</name>
    <dbReference type="NCBI Taxonomy" id="745820"/>
    <lineage>
        <taxon>Bacteria</taxon>
        <taxon>Bacillati</taxon>
        <taxon>Bacillota</taxon>
        <taxon>Bacilli</taxon>
        <taxon>Bacillales</taxon>
        <taxon>Bacillaceae</taxon>
        <taxon>Alkalicoccus</taxon>
    </lineage>
</organism>
<keyword evidence="3" id="KW-1185">Reference proteome</keyword>
<evidence type="ECO:0000313" key="3">
    <source>
        <dbReference type="Proteomes" id="UP000198778"/>
    </source>
</evidence>
<gene>
    <name evidence="2" type="ORF">SAMN04488053_11423</name>
</gene>
<feature type="coiled-coil region" evidence="1">
    <location>
        <begin position="22"/>
        <end position="69"/>
    </location>
</feature>
<reference evidence="3" key="1">
    <citation type="submission" date="2016-10" db="EMBL/GenBank/DDBJ databases">
        <authorList>
            <person name="Varghese N."/>
            <person name="Submissions S."/>
        </authorList>
    </citation>
    <scope>NUCLEOTIDE SEQUENCE [LARGE SCALE GENOMIC DNA]</scope>
    <source>
        <strain evidence="3">CGMCC 1.10369</strain>
    </source>
</reference>
<dbReference type="AlphaFoldDB" id="A0A1H0JN57"/>
<proteinExistence type="predicted"/>
<evidence type="ECO:0000256" key="1">
    <source>
        <dbReference type="SAM" id="Coils"/>
    </source>
</evidence>
<name>A0A1H0JN57_9BACI</name>
<dbReference type="EMBL" id="FNIL01000014">
    <property type="protein sequence ID" value="SDO44960.1"/>
    <property type="molecule type" value="Genomic_DNA"/>
</dbReference>
<dbReference type="RefSeq" id="WP_090843916.1">
    <property type="nucleotide sequence ID" value="NZ_FNIL01000014.1"/>
</dbReference>
<keyword evidence="1" id="KW-0175">Coiled coil</keyword>
<evidence type="ECO:0000313" key="2">
    <source>
        <dbReference type="EMBL" id="SDO44960.1"/>
    </source>
</evidence>
<sequence length="75" mass="8970">MNANELFLQEQLEWTKKRMALYDAIENKLREMREIAEEAADNRATDADRLHLQQQIEEKQTELEELQSELETIVH</sequence>
<accession>A0A1H0JN57</accession>